<protein>
    <recommendedName>
        <fullName evidence="4">RHS repeat-associated core domain-containing protein</fullName>
    </recommendedName>
</protein>
<dbReference type="Gene3D" id="2.180.10.10">
    <property type="entry name" value="RHS repeat-associated core"/>
    <property type="match status" value="1"/>
</dbReference>
<feature type="region of interest" description="Disordered" evidence="1">
    <location>
        <begin position="126"/>
        <end position="163"/>
    </location>
</feature>
<evidence type="ECO:0000313" key="3">
    <source>
        <dbReference type="Proteomes" id="UP000326018"/>
    </source>
</evidence>
<evidence type="ECO:0008006" key="4">
    <source>
        <dbReference type="Google" id="ProtNLM"/>
    </source>
</evidence>
<dbReference type="InterPro" id="IPR022385">
    <property type="entry name" value="Rhs_assc_core"/>
</dbReference>
<dbReference type="NCBIfam" id="TIGR03696">
    <property type="entry name" value="Rhs_assc_core"/>
    <property type="match status" value="1"/>
</dbReference>
<evidence type="ECO:0000256" key="1">
    <source>
        <dbReference type="SAM" id="MobiDB-lite"/>
    </source>
</evidence>
<feature type="compositionally biased region" description="Low complexity" evidence="1">
    <location>
        <begin position="146"/>
        <end position="163"/>
    </location>
</feature>
<proteinExistence type="predicted"/>
<dbReference type="AlphaFoldDB" id="A0A5E7FH09"/>
<sequence>MSTHSRTTILLVTDHQHSVISALAATRPQYIAYTPYGHRPTENGLMSLLGFNGEQPDPLTGHYHLGNGYRQFNPVLMRFNSPDSWSPFGDGGINSYAYCEGDPRNRSDPTGHVNVFNALKKPLSRISNQSKTISRRDLNRERAGHSSSPITASASTTKKNTTTASSKLNINDINTAVSKIHHSEPIAQVIGSYTDKLNIGNLKESTLLYTNALKEYPFTPLRKTPKIFVPDVATPIWAANGQLDVRHFDVSISIFRNMVSVHPEGHRFSVLADIQEIRRANYIRQNTGIDLLK</sequence>
<dbReference type="SUPFAM" id="SSF56399">
    <property type="entry name" value="ADP-ribosylation"/>
    <property type="match status" value="1"/>
</dbReference>
<dbReference type="Proteomes" id="UP000326018">
    <property type="component" value="Unassembled WGS sequence"/>
</dbReference>
<organism evidence="2 3">
    <name type="scientific">Pseudomonas fluorescens</name>
    <dbReference type="NCBI Taxonomy" id="294"/>
    <lineage>
        <taxon>Bacteria</taxon>
        <taxon>Pseudomonadati</taxon>
        <taxon>Pseudomonadota</taxon>
        <taxon>Gammaproteobacteria</taxon>
        <taxon>Pseudomonadales</taxon>
        <taxon>Pseudomonadaceae</taxon>
        <taxon>Pseudomonas</taxon>
    </lineage>
</organism>
<reference evidence="2 3" key="1">
    <citation type="submission" date="2019-09" db="EMBL/GenBank/DDBJ databases">
        <authorList>
            <person name="Chandra G."/>
            <person name="Truman W A."/>
        </authorList>
    </citation>
    <scope>NUCLEOTIDE SEQUENCE [LARGE SCALE GENOMIC DNA]</scope>
    <source>
        <strain evidence="2">PS712</strain>
    </source>
</reference>
<evidence type="ECO:0000313" key="2">
    <source>
        <dbReference type="EMBL" id="VVO38569.1"/>
    </source>
</evidence>
<feature type="compositionally biased region" description="Basic and acidic residues" evidence="1">
    <location>
        <begin position="134"/>
        <end position="144"/>
    </location>
</feature>
<name>A0A5E7FH09_PSEFL</name>
<dbReference type="EMBL" id="CABVIB010000048">
    <property type="protein sequence ID" value="VVO38569.1"/>
    <property type="molecule type" value="Genomic_DNA"/>
</dbReference>
<dbReference type="OrthoDB" id="6043530at2"/>
<gene>
    <name evidence="2" type="ORF">PS712_05619</name>
</gene>
<accession>A0A5E7FH09</accession>
<dbReference type="RefSeq" id="WP_150705255.1">
    <property type="nucleotide sequence ID" value="NZ_CABVIB010000048.1"/>
</dbReference>